<feature type="compositionally biased region" description="Basic and acidic residues" evidence="2">
    <location>
        <begin position="293"/>
        <end position="317"/>
    </location>
</feature>
<dbReference type="Gene3D" id="1.10.30.10">
    <property type="entry name" value="High mobility group box domain"/>
    <property type="match status" value="1"/>
</dbReference>
<evidence type="ECO:0000259" key="3">
    <source>
        <dbReference type="PROSITE" id="PS50118"/>
    </source>
</evidence>
<feature type="DNA-binding region" description="HMG box" evidence="1">
    <location>
        <begin position="218"/>
        <end position="289"/>
    </location>
</feature>
<feature type="region of interest" description="Disordered" evidence="2">
    <location>
        <begin position="257"/>
        <end position="394"/>
    </location>
</feature>
<evidence type="ECO:0000313" key="5">
    <source>
        <dbReference type="Proteomes" id="UP000602905"/>
    </source>
</evidence>
<dbReference type="GO" id="GO:0003677">
    <property type="term" value="F:DNA binding"/>
    <property type="evidence" value="ECO:0007669"/>
    <property type="project" value="UniProtKB-UniRule"/>
</dbReference>
<gene>
    <name evidence="4" type="ORF">RHS03_01264</name>
</gene>
<feature type="compositionally biased region" description="Basic and acidic residues" evidence="2">
    <location>
        <begin position="118"/>
        <end position="146"/>
    </location>
</feature>
<dbReference type="InterPro" id="IPR009071">
    <property type="entry name" value="HMG_box_dom"/>
</dbReference>
<feature type="region of interest" description="Disordered" evidence="2">
    <location>
        <begin position="421"/>
        <end position="441"/>
    </location>
</feature>
<reference evidence="4" key="1">
    <citation type="submission" date="2020-09" db="EMBL/GenBank/DDBJ databases">
        <title>Comparative genome analyses of four rice-infecting Rhizoctonia solani isolates reveal extensive enrichment of homogalacturonan modification genes.</title>
        <authorList>
            <person name="Lee D.-Y."/>
            <person name="Jeon J."/>
            <person name="Kim K.-T."/>
            <person name="Cheong K."/>
            <person name="Song H."/>
            <person name="Choi G."/>
            <person name="Ko J."/>
            <person name="Opiyo S.O."/>
            <person name="Zuo S."/>
            <person name="Madhav S."/>
            <person name="Lee Y.-H."/>
            <person name="Wang G.-L."/>
        </authorList>
    </citation>
    <scope>NUCLEOTIDE SEQUENCE</scope>
    <source>
        <strain evidence="4">AG1-IA WGL</strain>
    </source>
</reference>
<dbReference type="PROSITE" id="PS50118">
    <property type="entry name" value="HMG_BOX_2"/>
    <property type="match status" value="1"/>
</dbReference>
<feature type="domain" description="HMG box" evidence="3">
    <location>
        <begin position="218"/>
        <end position="289"/>
    </location>
</feature>
<evidence type="ECO:0000313" key="4">
    <source>
        <dbReference type="EMBL" id="KAF8712247.1"/>
    </source>
</evidence>
<dbReference type="InterPro" id="IPR036910">
    <property type="entry name" value="HMG_box_dom_sf"/>
</dbReference>
<feature type="compositionally biased region" description="Low complexity" evidence="2">
    <location>
        <begin position="718"/>
        <end position="789"/>
    </location>
</feature>
<feature type="region of interest" description="Disordered" evidence="2">
    <location>
        <begin position="35"/>
        <end position="55"/>
    </location>
</feature>
<feature type="non-terminal residue" evidence="4">
    <location>
        <position position="1"/>
    </location>
</feature>
<organism evidence="4 5">
    <name type="scientific">Rhizoctonia solani</name>
    <dbReference type="NCBI Taxonomy" id="456999"/>
    <lineage>
        <taxon>Eukaryota</taxon>
        <taxon>Fungi</taxon>
        <taxon>Dikarya</taxon>
        <taxon>Basidiomycota</taxon>
        <taxon>Agaricomycotina</taxon>
        <taxon>Agaricomycetes</taxon>
        <taxon>Cantharellales</taxon>
        <taxon>Ceratobasidiaceae</taxon>
        <taxon>Rhizoctonia</taxon>
    </lineage>
</organism>
<keyword evidence="1" id="KW-0238">DNA-binding</keyword>
<dbReference type="CDD" id="cd01389">
    <property type="entry name" value="HMG-box_ROX1-like"/>
    <property type="match status" value="1"/>
</dbReference>
<feature type="region of interest" description="Disordered" evidence="2">
    <location>
        <begin position="457"/>
        <end position="485"/>
    </location>
</feature>
<feature type="compositionally biased region" description="Low complexity" evidence="2">
    <location>
        <begin position="676"/>
        <end position="700"/>
    </location>
</feature>
<feature type="compositionally biased region" description="Basic and acidic residues" evidence="2">
    <location>
        <begin position="264"/>
        <end position="281"/>
    </location>
</feature>
<feature type="compositionally biased region" description="Polar residues" evidence="2">
    <location>
        <begin position="601"/>
        <end position="610"/>
    </location>
</feature>
<keyword evidence="1" id="KW-0539">Nucleus</keyword>
<comment type="caution">
    <text evidence="4">The sequence shown here is derived from an EMBL/GenBank/DDBJ whole genome shotgun (WGS) entry which is preliminary data.</text>
</comment>
<dbReference type="AlphaFoldDB" id="A0A8H7LXK4"/>
<evidence type="ECO:0000256" key="1">
    <source>
        <dbReference type="PROSITE-ProRule" id="PRU00267"/>
    </source>
</evidence>
<proteinExistence type="predicted"/>
<feature type="compositionally biased region" description="Polar residues" evidence="2">
    <location>
        <begin position="701"/>
        <end position="717"/>
    </location>
</feature>
<feature type="compositionally biased region" description="Polar residues" evidence="2">
    <location>
        <begin position="623"/>
        <end position="640"/>
    </location>
</feature>
<evidence type="ECO:0000256" key="2">
    <source>
        <dbReference type="SAM" id="MobiDB-lite"/>
    </source>
</evidence>
<accession>A0A8H7LXK4</accession>
<dbReference type="SMART" id="SM00398">
    <property type="entry name" value="HMG"/>
    <property type="match status" value="1"/>
</dbReference>
<dbReference type="GO" id="GO:0005634">
    <property type="term" value="C:nucleus"/>
    <property type="evidence" value="ECO:0007669"/>
    <property type="project" value="UniProtKB-UniRule"/>
</dbReference>
<feature type="compositionally biased region" description="Pro residues" evidence="2">
    <location>
        <begin position="819"/>
        <end position="833"/>
    </location>
</feature>
<dbReference type="SUPFAM" id="SSF47095">
    <property type="entry name" value="HMG-box"/>
    <property type="match status" value="1"/>
</dbReference>
<dbReference type="EMBL" id="JACYCD010000044">
    <property type="protein sequence ID" value="KAF8712247.1"/>
    <property type="molecule type" value="Genomic_DNA"/>
</dbReference>
<dbReference type="OrthoDB" id="6247875at2759"/>
<feature type="region of interest" description="Disordered" evidence="2">
    <location>
        <begin position="105"/>
        <end position="224"/>
    </location>
</feature>
<feature type="compositionally biased region" description="Low complexity" evidence="2">
    <location>
        <begin position="197"/>
        <end position="214"/>
    </location>
</feature>
<protein>
    <recommendedName>
        <fullName evidence="3">HMG box domain-containing protein</fullName>
    </recommendedName>
</protein>
<dbReference type="Proteomes" id="UP000602905">
    <property type="component" value="Unassembled WGS sequence"/>
</dbReference>
<feature type="region of interest" description="Disordered" evidence="2">
    <location>
        <begin position="594"/>
        <end position="874"/>
    </location>
</feature>
<feature type="compositionally biased region" description="Acidic residues" evidence="2">
    <location>
        <begin position="330"/>
        <end position="340"/>
    </location>
</feature>
<feature type="compositionally biased region" description="Acidic residues" evidence="2">
    <location>
        <begin position="422"/>
        <end position="437"/>
    </location>
</feature>
<feature type="compositionally biased region" description="Basic residues" evidence="2">
    <location>
        <begin position="791"/>
        <end position="805"/>
    </location>
</feature>
<sequence length="874" mass="95755">MKSRENGLVGVGTATPYRVLAADAKSRVLSFGTRSTTDERAGLAEPPESGVNPRLTEGQELGCALDGIEFTARGFVFLSFGPAGVNQGMAYETWTRTWIFRSRSKRHREGRAGGNESFDLRSSRDEKEAHGIHGTEADRDRVDRQGTRARYPVPAADTEGDAKSGVFVANKARKDTQTPTRPSAMPPTRPDRQRAPTSSTTNNGSNATGSNAGGKAQPPRPPNAWILYRSDKLKELATQQTSGPRKPQAEISKIISQMWQQEGPDTKGKYETRAEEKKAEHAALYPDYKFAPMKKEDKAMLRKAQRLEKEEIRQAERNRKKRKGKARADDDNDNDDDDDDRPFQQLPYPLQRPAQSWYPPSTYGPQAQAQAPTLEYPQHPHPHPPHDDHAAFAAAGWSAPVDPQGRADDAPFRADAYQQDTYPEEEEWAGEEGEWSAEEAWAGRSRRGAVWDEEQIAGPSQHQDQDPVRQWTSISTTPPPQQPRSLTITLPAVINPSEQPYTFDLDFDMPMATFSGDPDANVAISLNDMNINESSSSSSRNVGLNDLLSAPLPDIAVSFPDFVRNPDGHASFDVLSTENEEWWSALMNVAVPQDDTYADSGPSQLMQSQPVAGPSYEPVAGPSSHQQQRPAPIHTQSLPTFNHGLPSPDGDHHHQGRRSRAASSAAYPGQMPGAFPEPSYQDSYQPQPQQYHQPPQQQEYNSSPFAQIASSRSNSGWRQPQQQQPQPAQQRSRAPSFPAPAPAFAQQQFSSAGAPFPSPSGTAQFPSPSGAGAFPSPSGAGAFPSPSGAMPHRHSHSHPHPHPQPHPHSQSFPHQRHIPAPPPPTRPPPPFSPPDKGKEKDPEAFDFSGWGSQYAAQPPTPAEDAVRRGVGVSH</sequence>
<dbReference type="Pfam" id="PF00505">
    <property type="entry name" value="HMG_box"/>
    <property type="match status" value="1"/>
</dbReference>
<name>A0A8H7LXK4_9AGAM</name>